<dbReference type="InterPro" id="IPR011009">
    <property type="entry name" value="Kinase-like_dom_sf"/>
</dbReference>
<feature type="region of interest" description="Disordered" evidence="10">
    <location>
        <begin position="527"/>
        <end position="553"/>
    </location>
</feature>
<evidence type="ECO:0000256" key="3">
    <source>
        <dbReference type="ARBA" id="ARBA00022679"/>
    </source>
</evidence>
<protein>
    <recommendedName>
        <fullName evidence="1">non-specific serine/threonine protein kinase</fullName>
        <ecNumber evidence="1">2.7.11.1</ecNumber>
    </recommendedName>
</protein>
<keyword evidence="3" id="KW-0808">Transferase</keyword>
<comment type="caution">
    <text evidence="12">The sequence shown here is derived from an EMBL/GenBank/DDBJ whole genome shotgun (WGS) entry which is preliminary data.</text>
</comment>
<evidence type="ECO:0000256" key="2">
    <source>
        <dbReference type="ARBA" id="ARBA00022527"/>
    </source>
</evidence>
<evidence type="ECO:0000256" key="7">
    <source>
        <dbReference type="ARBA" id="ARBA00047899"/>
    </source>
</evidence>
<evidence type="ECO:0000313" key="13">
    <source>
        <dbReference type="Proteomes" id="UP000646827"/>
    </source>
</evidence>
<keyword evidence="6 9" id="KW-0067">ATP-binding</keyword>
<name>A0A8H7SA59_9FUNG</name>
<dbReference type="SMART" id="SM00220">
    <property type="entry name" value="S_TKc"/>
    <property type="match status" value="1"/>
</dbReference>
<keyword evidence="2" id="KW-0723">Serine/threonine-protein kinase</keyword>
<comment type="catalytic activity">
    <reaction evidence="7">
        <text>L-threonyl-[protein] + ATP = O-phospho-L-threonyl-[protein] + ADP + H(+)</text>
        <dbReference type="Rhea" id="RHEA:46608"/>
        <dbReference type="Rhea" id="RHEA-COMP:11060"/>
        <dbReference type="Rhea" id="RHEA-COMP:11605"/>
        <dbReference type="ChEBI" id="CHEBI:15378"/>
        <dbReference type="ChEBI" id="CHEBI:30013"/>
        <dbReference type="ChEBI" id="CHEBI:30616"/>
        <dbReference type="ChEBI" id="CHEBI:61977"/>
        <dbReference type="ChEBI" id="CHEBI:456216"/>
        <dbReference type="EC" id="2.7.11.1"/>
    </reaction>
</comment>
<dbReference type="PROSITE" id="PS00108">
    <property type="entry name" value="PROTEIN_KINASE_ST"/>
    <property type="match status" value="1"/>
</dbReference>
<dbReference type="GO" id="GO:0005829">
    <property type="term" value="C:cytosol"/>
    <property type="evidence" value="ECO:0007669"/>
    <property type="project" value="TreeGrafter"/>
</dbReference>
<feature type="domain" description="Protein kinase" evidence="11">
    <location>
        <begin position="193"/>
        <end position="516"/>
    </location>
</feature>
<dbReference type="PANTHER" id="PTHR24343:SF191">
    <property type="entry name" value="SERINE_THREONINE PROTEIN KINASE"/>
    <property type="match status" value="1"/>
</dbReference>
<dbReference type="InterPro" id="IPR017441">
    <property type="entry name" value="Protein_kinase_ATP_BS"/>
</dbReference>
<gene>
    <name evidence="12" type="ORF">INT45_005332</name>
</gene>
<evidence type="ECO:0000256" key="10">
    <source>
        <dbReference type="SAM" id="MobiDB-lite"/>
    </source>
</evidence>
<keyword evidence="13" id="KW-1185">Reference proteome</keyword>
<keyword evidence="4 9" id="KW-0547">Nucleotide-binding</keyword>
<evidence type="ECO:0000256" key="8">
    <source>
        <dbReference type="ARBA" id="ARBA00048679"/>
    </source>
</evidence>
<evidence type="ECO:0000256" key="4">
    <source>
        <dbReference type="ARBA" id="ARBA00022741"/>
    </source>
</evidence>
<dbReference type="GO" id="GO:0030003">
    <property type="term" value="P:intracellular monoatomic cation homeostasis"/>
    <property type="evidence" value="ECO:0007669"/>
    <property type="project" value="TreeGrafter"/>
</dbReference>
<dbReference type="GO" id="GO:0004674">
    <property type="term" value="F:protein serine/threonine kinase activity"/>
    <property type="evidence" value="ECO:0007669"/>
    <property type="project" value="UniProtKB-KW"/>
</dbReference>
<dbReference type="OrthoDB" id="6513151at2759"/>
<evidence type="ECO:0000256" key="9">
    <source>
        <dbReference type="PROSITE-ProRule" id="PRU10141"/>
    </source>
</evidence>
<evidence type="ECO:0000256" key="5">
    <source>
        <dbReference type="ARBA" id="ARBA00022777"/>
    </source>
</evidence>
<accession>A0A8H7SA59</accession>
<organism evidence="12 13">
    <name type="scientific">Circinella minor</name>
    <dbReference type="NCBI Taxonomy" id="1195481"/>
    <lineage>
        <taxon>Eukaryota</taxon>
        <taxon>Fungi</taxon>
        <taxon>Fungi incertae sedis</taxon>
        <taxon>Mucoromycota</taxon>
        <taxon>Mucoromycotina</taxon>
        <taxon>Mucoromycetes</taxon>
        <taxon>Mucorales</taxon>
        <taxon>Lichtheimiaceae</taxon>
        <taxon>Circinella</taxon>
    </lineage>
</organism>
<dbReference type="PANTHER" id="PTHR24343">
    <property type="entry name" value="SERINE/THREONINE KINASE"/>
    <property type="match status" value="1"/>
</dbReference>
<reference evidence="12 13" key="1">
    <citation type="submission" date="2020-12" db="EMBL/GenBank/DDBJ databases">
        <title>Metabolic potential, ecology and presence of endohyphal bacteria is reflected in genomic diversity of Mucoromycotina.</title>
        <authorList>
            <person name="Muszewska A."/>
            <person name="Okrasinska A."/>
            <person name="Steczkiewicz K."/>
            <person name="Drgas O."/>
            <person name="Orlowska M."/>
            <person name="Perlinska-Lenart U."/>
            <person name="Aleksandrzak-Piekarczyk T."/>
            <person name="Szatraj K."/>
            <person name="Zielenkiewicz U."/>
            <person name="Pilsyk S."/>
            <person name="Malc E."/>
            <person name="Mieczkowski P."/>
            <person name="Kruszewska J.S."/>
            <person name="Biernat P."/>
            <person name="Pawlowska J."/>
        </authorList>
    </citation>
    <scope>NUCLEOTIDE SEQUENCE [LARGE SCALE GENOMIC DNA]</scope>
    <source>
        <strain evidence="12 13">CBS 142.35</strain>
    </source>
</reference>
<dbReference type="SUPFAM" id="SSF56112">
    <property type="entry name" value="Protein kinase-like (PK-like)"/>
    <property type="match status" value="1"/>
</dbReference>
<dbReference type="Gene3D" id="3.30.200.20">
    <property type="entry name" value="Phosphorylase Kinase, domain 1"/>
    <property type="match status" value="1"/>
</dbReference>
<dbReference type="CDD" id="cd13994">
    <property type="entry name" value="STKc_HAL4_like"/>
    <property type="match status" value="1"/>
</dbReference>
<keyword evidence="5" id="KW-0418">Kinase</keyword>
<comment type="catalytic activity">
    <reaction evidence="8">
        <text>L-seryl-[protein] + ATP = O-phospho-L-seryl-[protein] + ADP + H(+)</text>
        <dbReference type="Rhea" id="RHEA:17989"/>
        <dbReference type="Rhea" id="RHEA-COMP:9863"/>
        <dbReference type="Rhea" id="RHEA-COMP:11604"/>
        <dbReference type="ChEBI" id="CHEBI:15378"/>
        <dbReference type="ChEBI" id="CHEBI:29999"/>
        <dbReference type="ChEBI" id="CHEBI:30616"/>
        <dbReference type="ChEBI" id="CHEBI:83421"/>
        <dbReference type="ChEBI" id="CHEBI:456216"/>
        <dbReference type="EC" id="2.7.11.1"/>
    </reaction>
</comment>
<evidence type="ECO:0000256" key="6">
    <source>
        <dbReference type="ARBA" id="ARBA00022840"/>
    </source>
</evidence>
<feature type="compositionally biased region" description="Low complexity" evidence="10">
    <location>
        <begin position="69"/>
        <end position="82"/>
    </location>
</feature>
<dbReference type="Gene3D" id="1.10.510.10">
    <property type="entry name" value="Transferase(Phosphotransferase) domain 1"/>
    <property type="match status" value="1"/>
</dbReference>
<proteinExistence type="predicted"/>
<dbReference type="Proteomes" id="UP000646827">
    <property type="component" value="Unassembled WGS sequence"/>
</dbReference>
<sequence length="553" mass="62671">MGIFRAVLHPKEHFQQQKQNYVQKREAPKKNHTVNPPTPPSEPTSPIMDERPPFRTATSLPAHEKTNVSRRTSTSSSNTNRSIHTISAGGIIQSHHTQPNQLNNNDRPRFLINPDGFTHQHYIKCMPPSKIVSSLHHLAAGLSGVAMKGLKIPLVKGTDKKPCTSEAVQKERAAVNAELRRGPTDVCLSEKWGTCHEVIGKGAFGIVRIVHKPDASGNEYAVKEFRKKGSESTKQYVKRLTAEFCISSILHHPNIIETLDLLPLTETSPVYCQVMEYCDGGDLFNLIYDFASSGLQVPEANCFFKQLMRGVDYMHRMGIAHRDLKPENLLLTSEGCIKISDFGGADCFRPTPQSKLMYSRGVCGSEPYIAPEMFILNQEYDPQLSDVWSCAIIYMAMRTGNHMWQIAKKGEDDNYDRYLKFRRFVEEERENTRKERLLAQQEQQKKMNNGLITPEKEQREVFIQKARESIKKRAKESGIDIFEGLELGVKRLIYRMLDPNPTKRITVPQIMEHEWFRNVYCCQPSSLPSSNMSTPKSLNTITTSSTSSNVSSP</sequence>
<dbReference type="Pfam" id="PF00069">
    <property type="entry name" value="Pkinase"/>
    <property type="match status" value="1"/>
</dbReference>
<dbReference type="PROSITE" id="PS50011">
    <property type="entry name" value="PROTEIN_KINASE_DOM"/>
    <property type="match status" value="1"/>
</dbReference>
<dbReference type="EMBL" id="JAEPRB010000037">
    <property type="protein sequence ID" value="KAG2224808.1"/>
    <property type="molecule type" value="Genomic_DNA"/>
</dbReference>
<dbReference type="AlphaFoldDB" id="A0A8H7SA59"/>
<feature type="compositionally biased region" description="Low complexity" evidence="10">
    <location>
        <begin position="537"/>
        <end position="553"/>
    </location>
</feature>
<evidence type="ECO:0000313" key="12">
    <source>
        <dbReference type="EMBL" id="KAG2224808.1"/>
    </source>
</evidence>
<evidence type="ECO:0000259" key="11">
    <source>
        <dbReference type="PROSITE" id="PS50011"/>
    </source>
</evidence>
<dbReference type="EC" id="2.7.11.1" evidence="1"/>
<dbReference type="GO" id="GO:0005524">
    <property type="term" value="F:ATP binding"/>
    <property type="evidence" value="ECO:0007669"/>
    <property type="project" value="UniProtKB-UniRule"/>
</dbReference>
<dbReference type="PROSITE" id="PS00107">
    <property type="entry name" value="PROTEIN_KINASE_ATP"/>
    <property type="match status" value="1"/>
</dbReference>
<dbReference type="InterPro" id="IPR008271">
    <property type="entry name" value="Ser/Thr_kinase_AS"/>
</dbReference>
<evidence type="ECO:0000256" key="1">
    <source>
        <dbReference type="ARBA" id="ARBA00012513"/>
    </source>
</evidence>
<dbReference type="InterPro" id="IPR000719">
    <property type="entry name" value="Prot_kinase_dom"/>
</dbReference>
<feature type="region of interest" description="Disordered" evidence="10">
    <location>
        <begin position="1"/>
        <end position="82"/>
    </location>
</feature>
<feature type="compositionally biased region" description="Polar residues" evidence="10">
    <location>
        <begin position="527"/>
        <end position="536"/>
    </location>
</feature>
<feature type="binding site" evidence="9">
    <location>
        <position position="223"/>
    </location>
    <ligand>
        <name>ATP</name>
        <dbReference type="ChEBI" id="CHEBI:30616"/>
    </ligand>
</feature>